<proteinExistence type="predicted"/>
<keyword evidence="2" id="KW-0472">Membrane</keyword>
<name>A0A226DP62_FOLCA</name>
<feature type="compositionally biased region" description="Basic and acidic residues" evidence="1">
    <location>
        <begin position="8"/>
        <end position="33"/>
    </location>
</feature>
<evidence type="ECO:0000313" key="3">
    <source>
        <dbReference type="EMBL" id="OXA46016.1"/>
    </source>
</evidence>
<dbReference type="PANTHER" id="PTHR33444:SF2">
    <property type="entry name" value="MARVEL DOMAIN-CONTAINING PROTEIN"/>
    <property type="match status" value="1"/>
</dbReference>
<feature type="transmembrane region" description="Helical" evidence="2">
    <location>
        <begin position="153"/>
        <end position="173"/>
    </location>
</feature>
<gene>
    <name evidence="3" type="ORF">Fcan01_19366</name>
</gene>
<feature type="region of interest" description="Disordered" evidence="1">
    <location>
        <begin position="195"/>
        <end position="244"/>
    </location>
</feature>
<feature type="compositionally biased region" description="Basic and acidic residues" evidence="1">
    <location>
        <begin position="215"/>
        <end position="239"/>
    </location>
</feature>
<protein>
    <recommendedName>
        <fullName evidence="5">Transmembrane protein</fullName>
    </recommendedName>
</protein>
<dbReference type="OrthoDB" id="6157510at2759"/>
<dbReference type="EMBL" id="LNIX01000016">
    <property type="protein sequence ID" value="OXA46016.1"/>
    <property type="molecule type" value="Genomic_DNA"/>
</dbReference>
<evidence type="ECO:0000313" key="4">
    <source>
        <dbReference type="Proteomes" id="UP000198287"/>
    </source>
</evidence>
<feature type="transmembrane region" description="Helical" evidence="2">
    <location>
        <begin position="123"/>
        <end position="141"/>
    </location>
</feature>
<reference evidence="3 4" key="1">
    <citation type="submission" date="2015-12" db="EMBL/GenBank/DDBJ databases">
        <title>The genome of Folsomia candida.</title>
        <authorList>
            <person name="Faddeeva A."/>
            <person name="Derks M.F."/>
            <person name="Anvar Y."/>
            <person name="Smit S."/>
            <person name="Van Straalen N."/>
            <person name="Roelofs D."/>
        </authorList>
    </citation>
    <scope>NUCLEOTIDE SEQUENCE [LARGE SCALE GENOMIC DNA]</scope>
    <source>
        <strain evidence="3 4">VU population</strain>
        <tissue evidence="3">Whole body</tissue>
    </source>
</reference>
<feature type="compositionally biased region" description="Acidic residues" evidence="1">
    <location>
        <begin position="199"/>
        <end position="214"/>
    </location>
</feature>
<organism evidence="3 4">
    <name type="scientific">Folsomia candida</name>
    <name type="common">Springtail</name>
    <dbReference type="NCBI Taxonomy" id="158441"/>
    <lineage>
        <taxon>Eukaryota</taxon>
        <taxon>Metazoa</taxon>
        <taxon>Ecdysozoa</taxon>
        <taxon>Arthropoda</taxon>
        <taxon>Hexapoda</taxon>
        <taxon>Collembola</taxon>
        <taxon>Entomobryomorpha</taxon>
        <taxon>Isotomoidea</taxon>
        <taxon>Isotomidae</taxon>
        <taxon>Proisotominae</taxon>
        <taxon>Folsomia</taxon>
    </lineage>
</organism>
<feature type="transmembrane region" description="Helical" evidence="2">
    <location>
        <begin position="96"/>
        <end position="116"/>
    </location>
</feature>
<feature type="region of interest" description="Disordered" evidence="1">
    <location>
        <begin position="1"/>
        <end position="61"/>
    </location>
</feature>
<dbReference type="Proteomes" id="UP000198287">
    <property type="component" value="Unassembled WGS sequence"/>
</dbReference>
<evidence type="ECO:0000256" key="2">
    <source>
        <dbReference type="SAM" id="Phobius"/>
    </source>
</evidence>
<keyword evidence="2" id="KW-1133">Transmembrane helix</keyword>
<comment type="caution">
    <text evidence="3">The sequence shown here is derived from an EMBL/GenBank/DDBJ whole genome shotgun (WGS) entry which is preliminary data.</text>
</comment>
<accession>A0A226DP62</accession>
<keyword evidence="2" id="KW-0812">Transmembrane</keyword>
<evidence type="ECO:0000256" key="1">
    <source>
        <dbReference type="SAM" id="MobiDB-lite"/>
    </source>
</evidence>
<dbReference type="STRING" id="158441.A0A226DP62"/>
<feature type="transmembrane region" description="Helical" evidence="2">
    <location>
        <begin position="258"/>
        <end position="282"/>
    </location>
</feature>
<evidence type="ECO:0008006" key="5">
    <source>
        <dbReference type="Google" id="ProtNLM"/>
    </source>
</evidence>
<dbReference type="PANTHER" id="PTHR33444">
    <property type="entry name" value="SI:DKEY-19B23.12-RELATED"/>
    <property type="match status" value="1"/>
</dbReference>
<dbReference type="InterPro" id="IPR040350">
    <property type="entry name" value="TMEM272"/>
</dbReference>
<feature type="transmembrane region" description="Helical" evidence="2">
    <location>
        <begin position="302"/>
        <end position="335"/>
    </location>
</feature>
<sequence>METSTTDVKLEPEGKPETTKDPETEESQEKEKDTEDEAGEESKKLLDPEDPTITSSPAEKKASSTYEISAALARTATFAQKLKTISIEKPPTRNPLAYIGAVFGLCFAGTAVGLGICCCVGSFLLLEIIPIAAIVMGATYWDRTRYCTAENVPLLLIIGGVLKVIHITLSTAAGRDQSNARKVVENIAASKKNKKKDDADVEANVEEEKDEAGEKDEKNGEKTDDGGENTEEKSGEKDQGQVPVSPPEGNAWFRLGNALLTVAELTWFITATVIIYGMYATVSYSKEDANLENYCHQTLYRFAFWYITVFYVLLGLVIFVPLTLCCCGLVALLVGSE</sequence>
<feature type="compositionally biased region" description="Polar residues" evidence="1">
    <location>
        <begin position="52"/>
        <end position="61"/>
    </location>
</feature>
<keyword evidence="4" id="KW-1185">Reference proteome</keyword>
<dbReference type="AlphaFoldDB" id="A0A226DP62"/>